<evidence type="ECO:0000256" key="13">
    <source>
        <dbReference type="SAM" id="Phobius"/>
    </source>
</evidence>
<dbReference type="GO" id="GO:0020037">
    <property type="term" value="F:heme binding"/>
    <property type="evidence" value="ECO:0007669"/>
    <property type="project" value="InterPro"/>
</dbReference>
<evidence type="ECO:0000256" key="8">
    <source>
        <dbReference type="ARBA" id="ARBA00023002"/>
    </source>
</evidence>
<reference evidence="14" key="1">
    <citation type="journal article" date="2023" name="Mol. Phylogenet. Evol.">
        <title>Genome-scale phylogeny and comparative genomics of the fungal order Sordariales.</title>
        <authorList>
            <person name="Hensen N."/>
            <person name="Bonometti L."/>
            <person name="Westerberg I."/>
            <person name="Brannstrom I.O."/>
            <person name="Guillou S."/>
            <person name="Cros-Aarteil S."/>
            <person name="Calhoun S."/>
            <person name="Haridas S."/>
            <person name="Kuo A."/>
            <person name="Mondo S."/>
            <person name="Pangilinan J."/>
            <person name="Riley R."/>
            <person name="LaButti K."/>
            <person name="Andreopoulos B."/>
            <person name="Lipzen A."/>
            <person name="Chen C."/>
            <person name="Yan M."/>
            <person name="Daum C."/>
            <person name="Ng V."/>
            <person name="Clum A."/>
            <person name="Steindorff A."/>
            <person name="Ohm R.A."/>
            <person name="Martin F."/>
            <person name="Silar P."/>
            <person name="Natvig D.O."/>
            <person name="Lalanne C."/>
            <person name="Gautier V."/>
            <person name="Ament-Velasquez S.L."/>
            <person name="Kruys A."/>
            <person name="Hutchinson M.I."/>
            <person name="Powell A.J."/>
            <person name="Barry K."/>
            <person name="Miller A.N."/>
            <person name="Grigoriev I.V."/>
            <person name="Debuchy R."/>
            <person name="Gladieux P."/>
            <person name="Hiltunen Thoren M."/>
            <person name="Johannesson H."/>
        </authorList>
    </citation>
    <scope>NUCLEOTIDE SEQUENCE</scope>
    <source>
        <strain evidence="14">PSN293</strain>
    </source>
</reference>
<keyword evidence="11 13" id="KW-0472">Membrane</keyword>
<evidence type="ECO:0000313" key="15">
    <source>
        <dbReference type="Proteomes" id="UP001301769"/>
    </source>
</evidence>
<dbReference type="GO" id="GO:0005506">
    <property type="term" value="F:iron ion binding"/>
    <property type="evidence" value="ECO:0007669"/>
    <property type="project" value="InterPro"/>
</dbReference>
<dbReference type="InterPro" id="IPR002403">
    <property type="entry name" value="Cyt_P450_E_grp-IV"/>
</dbReference>
<comment type="caution">
    <text evidence="14">The sequence shown here is derived from an EMBL/GenBank/DDBJ whole genome shotgun (WGS) entry which is preliminary data.</text>
</comment>
<organism evidence="14 15">
    <name type="scientific">Rhypophila decipiens</name>
    <dbReference type="NCBI Taxonomy" id="261697"/>
    <lineage>
        <taxon>Eukaryota</taxon>
        <taxon>Fungi</taxon>
        <taxon>Dikarya</taxon>
        <taxon>Ascomycota</taxon>
        <taxon>Pezizomycotina</taxon>
        <taxon>Sordariomycetes</taxon>
        <taxon>Sordariomycetidae</taxon>
        <taxon>Sordariales</taxon>
        <taxon>Naviculisporaceae</taxon>
        <taxon>Rhypophila</taxon>
    </lineage>
</organism>
<dbReference type="Proteomes" id="UP001301769">
    <property type="component" value="Unassembled WGS sequence"/>
</dbReference>
<dbReference type="PRINTS" id="PR00465">
    <property type="entry name" value="EP450IV"/>
</dbReference>
<dbReference type="SUPFAM" id="SSF48264">
    <property type="entry name" value="Cytochrome P450"/>
    <property type="match status" value="1"/>
</dbReference>
<comment type="similarity">
    <text evidence="3">Belongs to the cytochrome P450 family.</text>
</comment>
<keyword evidence="9 12" id="KW-0408">Iron</keyword>
<keyword evidence="8" id="KW-0560">Oxidoreductase</keyword>
<dbReference type="GO" id="GO:0016705">
    <property type="term" value="F:oxidoreductase activity, acting on paired donors, with incorporation or reduction of molecular oxygen"/>
    <property type="evidence" value="ECO:0007669"/>
    <property type="project" value="InterPro"/>
</dbReference>
<dbReference type="Gene3D" id="1.10.630.10">
    <property type="entry name" value="Cytochrome P450"/>
    <property type="match status" value="1"/>
</dbReference>
<keyword evidence="6 12" id="KW-0479">Metal-binding</keyword>
<evidence type="ECO:0000256" key="1">
    <source>
        <dbReference type="ARBA" id="ARBA00001971"/>
    </source>
</evidence>
<evidence type="ECO:0000313" key="14">
    <source>
        <dbReference type="EMBL" id="KAK4211319.1"/>
    </source>
</evidence>
<proteinExistence type="inferred from homology"/>
<comment type="cofactor">
    <cofactor evidence="1 12">
        <name>heme</name>
        <dbReference type="ChEBI" id="CHEBI:30413"/>
    </cofactor>
</comment>
<protein>
    <submittedName>
        <fullName evidence="14">Cytochrome P450</fullName>
    </submittedName>
</protein>
<dbReference type="PANTHER" id="PTHR46206">
    <property type="entry name" value="CYTOCHROME P450"/>
    <property type="match status" value="1"/>
</dbReference>
<keyword evidence="10" id="KW-0503">Monooxygenase</keyword>
<evidence type="ECO:0000256" key="4">
    <source>
        <dbReference type="ARBA" id="ARBA00022617"/>
    </source>
</evidence>
<feature type="binding site" description="axial binding residue" evidence="12">
    <location>
        <position position="493"/>
    </location>
    <ligand>
        <name>heme</name>
        <dbReference type="ChEBI" id="CHEBI:30413"/>
    </ligand>
    <ligandPart>
        <name>Fe</name>
        <dbReference type="ChEBI" id="CHEBI:18248"/>
    </ligandPart>
</feature>
<dbReference type="GO" id="GO:0016020">
    <property type="term" value="C:membrane"/>
    <property type="evidence" value="ECO:0007669"/>
    <property type="project" value="UniProtKB-SubCell"/>
</dbReference>
<dbReference type="Pfam" id="PF00067">
    <property type="entry name" value="p450"/>
    <property type="match status" value="1"/>
</dbReference>
<evidence type="ECO:0000256" key="11">
    <source>
        <dbReference type="ARBA" id="ARBA00023136"/>
    </source>
</evidence>
<evidence type="ECO:0000256" key="9">
    <source>
        <dbReference type="ARBA" id="ARBA00023004"/>
    </source>
</evidence>
<name>A0AAN6Y2L9_9PEZI</name>
<evidence type="ECO:0000256" key="12">
    <source>
        <dbReference type="PIRSR" id="PIRSR602403-1"/>
    </source>
</evidence>
<dbReference type="InterPro" id="IPR036396">
    <property type="entry name" value="Cyt_P450_sf"/>
</dbReference>
<evidence type="ECO:0000256" key="3">
    <source>
        <dbReference type="ARBA" id="ARBA00010617"/>
    </source>
</evidence>
<reference evidence="14" key="2">
    <citation type="submission" date="2023-05" db="EMBL/GenBank/DDBJ databases">
        <authorList>
            <consortium name="Lawrence Berkeley National Laboratory"/>
            <person name="Steindorff A."/>
            <person name="Hensen N."/>
            <person name="Bonometti L."/>
            <person name="Westerberg I."/>
            <person name="Brannstrom I.O."/>
            <person name="Guillou S."/>
            <person name="Cros-Aarteil S."/>
            <person name="Calhoun S."/>
            <person name="Haridas S."/>
            <person name="Kuo A."/>
            <person name="Mondo S."/>
            <person name="Pangilinan J."/>
            <person name="Riley R."/>
            <person name="Labutti K."/>
            <person name="Andreopoulos B."/>
            <person name="Lipzen A."/>
            <person name="Chen C."/>
            <person name="Yanf M."/>
            <person name="Daum C."/>
            <person name="Ng V."/>
            <person name="Clum A."/>
            <person name="Ohm R."/>
            <person name="Martin F."/>
            <person name="Silar P."/>
            <person name="Natvig D."/>
            <person name="Lalanne C."/>
            <person name="Gautier V."/>
            <person name="Ament-Velasquez S.L."/>
            <person name="Kruys A."/>
            <person name="Hutchinson M.I."/>
            <person name="Powell A.J."/>
            <person name="Barry K."/>
            <person name="Miller A.N."/>
            <person name="Grigoriev I.V."/>
            <person name="Debuchy R."/>
            <person name="Gladieux P."/>
            <person name="Thoren M.H."/>
            <person name="Johannesson H."/>
        </authorList>
    </citation>
    <scope>NUCLEOTIDE SEQUENCE</scope>
    <source>
        <strain evidence="14">PSN293</strain>
    </source>
</reference>
<sequence>MTTVDMNINQSHASQRGIFHDQTGSLASGYNFTVLYWFLSLSLLGLILRFVGKNYDEFLPSKTAGVTRYPKFIQRLLYLVWGPRILDDAYFVANGKSFKIPTPGHDLCVVSTPELVQEIKENSSRQLSLNGIAKDLLQPQFTIPAHEWLDQRTHSQGHSSGYVRAIQTLLTSHLPQFQPQIEKIIRQAFEFEFKQAGGPNAEGWHDVKIFGLMKRTITKLNTYIFFGEELGQNPLFTAAALDFPQSTFIAAELLRCLPSFLCPLGLNIITRNRWAEKVMMSYLVPIVQARLDAGATGQDHADVMQWLIDSSPKKNPWTAAEIVGQILTLWFAGVFQPAIVGSYALIDLADHFSDGDGQGLVDELMSEVRNGLRSDDGKRDVEKLEVLDSFLRESIRVNNSDAVSGRRKAMEPFAFSDGLEVQKGDWVCFPMWPMMRDPARYEDPNKFDGFRFIKANQMLRRGQNPKTVPERTEMKFTDAGYDWPIWGFGRETCPGRWYASLVMKLLLVHVLENYECKMAEPKETRSRWSWPRYFFWRTGVVPSSRTVVQFRKLQQ</sequence>
<dbReference type="InterPro" id="IPR001128">
    <property type="entry name" value="Cyt_P450"/>
</dbReference>
<dbReference type="CDD" id="cd11041">
    <property type="entry name" value="CYP503A1-like"/>
    <property type="match status" value="1"/>
</dbReference>
<keyword evidence="15" id="KW-1185">Reference proteome</keyword>
<keyword evidence="4 12" id="KW-0349">Heme</keyword>
<keyword evidence="7 13" id="KW-1133">Transmembrane helix</keyword>
<comment type="subcellular location">
    <subcellularLocation>
        <location evidence="2">Membrane</location>
    </subcellularLocation>
</comment>
<dbReference type="GO" id="GO:0004497">
    <property type="term" value="F:monooxygenase activity"/>
    <property type="evidence" value="ECO:0007669"/>
    <property type="project" value="UniProtKB-KW"/>
</dbReference>
<gene>
    <name evidence="14" type="ORF">QBC37DRAFT_427213</name>
</gene>
<keyword evidence="5 13" id="KW-0812">Transmembrane</keyword>
<dbReference type="EMBL" id="MU858152">
    <property type="protein sequence ID" value="KAK4211319.1"/>
    <property type="molecule type" value="Genomic_DNA"/>
</dbReference>
<dbReference type="AlphaFoldDB" id="A0AAN6Y2L9"/>
<accession>A0AAN6Y2L9</accession>
<dbReference type="PANTHER" id="PTHR46206:SF5">
    <property type="entry name" value="P450, PUTATIVE (EUROFUNG)-RELATED"/>
    <property type="match status" value="1"/>
</dbReference>
<evidence type="ECO:0000256" key="6">
    <source>
        <dbReference type="ARBA" id="ARBA00022723"/>
    </source>
</evidence>
<evidence type="ECO:0000256" key="10">
    <source>
        <dbReference type="ARBA" id="ARBA00023033"/>
    </source>
</evidence>
<evidence type="ECO:0000256" key="2">
    <source>
        <dbReference type="ARBA" id="ARBA00004370"/>
    </source>
</evidence>
<evidence type="ECO:0000256" key="5">
    <source>
        <dbReference type="ARBA" id="ARBA00022692"/>
    </source>
</evidence>
<feature type="transmembrane region" description="Helical" evidence="13">
    <location>
        <begin position="34"/>
        <end position="52"/>
    </location>
</feature>
<evidence type="ECO:0000256" key="7">
    <source>
        <dbReference type="ARBA" id="ARBA00022989"/>
    </source>
</evidence>